<evidence type="ECO:0000259" key="18">
    <source>
        <dbReference type="Pfam" id="PF07715"/>
    </source>
</evidence>
<keyword evidence="9" id="KW-0406">Ion transport</keyword>
<dbReference type="PANTHER" id="PTHR32552:SF68">
    <property type="entry name" value="FERRICHROME OUTER MEMBRANE TRANSPORTER_PHAGE RECEPTOR"/>
    <property type="match status" value="1"/>
</dbReference>
<evidence type="ECO:0000256" key="6">
    <source>
        <dbReference type="ARBA" id="ARBA00022692"/>
    </source>
</evidence>
<evidence type="ECO:0000256" key="14">
    <source>
        <dbReference type="PROSITE-ProRule" id="PRU01360"/>
    </source>
</evidence>
<keyword evidence="10 15" id="KW-0798">TonB box</keyword>
<accession>A0A5C8LSB7</accession>
<keyword evidence="7 16" id="KW-0732">Signal</keyword>
<dbReference type="AlphaFoldDB" id="A0A5C8LSB7"/>
<evidence type="ECO:0000256" key="9">
    <source>
        <dbReference type="ARBA" id="ARBA00023065"/>
    </source>
</evidence>
<dbReference type="InterPro" id="IPR036942">
    <property type="entry name" value="Beta-barrel_TonB_sf"/>
</dbReference>
<dbReference type="OrthoDB" id="127311at2"/>
<dbReference type="GO" id="GO:0038023">
    <property type="term" value="F:signaling receptor activity"/>
    <property type="evidence" value="ECO:0007669"/>
    <property type="project" value="InterPro"/>
</dbReference>
<comment type="caution">
    <text evidence="19">The sequence shown here is derived from an EMBL/GenBank/DDBJ whole genome shotgun (WGS) entry which is preliminary data.</text>
</comment>
<evidence type="ECO:0000256" key="4">
    <source>
        <dbReference type="ARBA" id="ARBA00022452"/>
    </source>
</evidence>
<evidence type="ECO:0000256" key="1">
    <source>
        <dbReference type="ARBA" id="ARBA00004571"/>
    </source>
</evidence>
<dbReference type="GO" id="GO:0015344">
    <property type="term" value="F:siderophore uptake transmembrane transporter activity"/>
    <property type="evidence" value="ECO:0007669"/>
    <property type="project" value="TreeGrafter"/>
</dbReference>
<keyword evidence="12 19" id="KW-0675">Receptor</keyword>
<keyword evidence="11 14" id="KW-0472">Membrane</keyword>
<evidence type="ECO:0000256" key="3">
    <source>
        <dbReference type="ARBA" id="ARBA00022448"/>
    </source>
</evidence>
<keyword evidence="8" id="KW-0408">Iron</keyword>
<evidence type="ECO:0000256" key="7">
    <source>
        <dbReference type="ARBA" id="ARBA00022729"/>
    </source>
</evidence>
<name>A0A5C8LSB7_9GAMM</name>
<evidence type="ECO:0000313" key="20">
    <source>
        <dbReference type="Proteomes" id="UP000321814"/>
    </source>
</evidence>
<gene>
    <name evidence="19" type="ORF">FU839_14525</name>
</gene>
<protein>
    <submittedName>
        <fullName evidence="19">TonB-dependent siderophore receptor</fullName>
    </submittedName>
</protein>
<evidence type="ECO:0000259" key="17">
    <source>
        <dbReference type="Pfam" id="PF00593"/>
    </source>
</evidence>
<dbReference type="Proteomes" id="UP000321814">
    <property type="component" value="Unassembled WGS sequence"/>
</dbReference>
<evidence type="ECO:0000256" key="12">
    <source>
        <dbReference type="ARBA" id="ARBA00023170"/>
    </source>
</evidence>
<evidence type="ECO:0000256" key="11">
    <source>
        <dbReference type="ARBA" id="ARBA00023136"/>
    </source>
</evidence>
<keyword evidence="4 14" id="KW-1134">Transmembrane beta strand</keyword>
<reference evidence="19 20" key="1">
    <citation type="submission" date="2019-08" db="EMBL/GenBank/DDBJ databases">
        <title>Draft genome analysis of Rheinheimera tangshanensis isolated from the roots of fresh rice plants (Oryza sativa).</title>
        <authorList>
            <person name="Yu Q."/>
            <person name="Qi Y."/>
            <person name="Zhang H."/>
            <person name="Pu J."/>
        </authorList>
    </citation>
    <scope>NUCLEOTIDE SEQUENCE [LARGE SCALE GENOMIC DNA]</scope>
    <source>
        <strain evidence="19 20">JA3-B52</strain>
    </source>
</reference>
<dbReference type="InterPro" id="IPR039426">
    <property type="entry name" value="TonB-dep_rcpt-like"/>
</dbReference>
<dbReference type="InterPro" id="IPR010105">
    <property type="entry name" value="TonB_sidphr_rcpt"/>
</dbReference>
<dbReference type="Gene3D" id="2.170.130.10">
    <property type="entry name" value="TonB-dependent receptor, plug domain"/>
    <property type="match status" value="1"/>
</dbReference>
<comment type="similarity">
    <text evidence="2 14 15">Belongs to the TonB-dependent receptor family.</text>
</comment>
<dbReference type="Gene3D" id="2.40.170.20">
    <property type="entry name" value="TonB-dependent receptor, beta-barrel domain"/>
    <property type="match status" value="1"/>
</dbReference>
<feature type="domain" description="TonB-dependent receptor-like beta-barrel" evidence="17">
    <location>
        <begin position="224"/>
        <end position="666"/>
    </location>
</feature>
<keyword evidence="5" id="KW-0410">Iron transport</keyword>
<comment type="subcellular location">
    <subcellularLocation>
        <location evidence="1 14">Cell outer membrane</location>
        <topology evidence="1 14">Multi-pass membrane protein</topology>
    </subcellularLocation>
</comment>
<evidence type="ECO:0000256" key="10">
    <source>
        <dbReference type="ARBA" id="ARBA00023077"/>
    </source>
</evidence>
<dbReference type="PANTHER" id="PTHR32552">
    <property type="entry name" value="FERRICHROME IRON RECEPTOR-RELATED"/>
    <property type="match status" value="1"/>
</dbReference>
<sequence>MRINVRLTKIAVSVALMTTASTVLAEDVRIEHIEVKGEKLNYKVQTTTTATKTNTLLRDIPQSITVLTEQQIADQSMQSMADVVRYVPGVQMSQGEGHRDAPIFRGNISTADFFVNGVRDDVQYLRDLYNAERIEVLKGPSGMIFGRGGAGGVINRVSKQANWLATGGLDLSYSAQQQGRLAADYNHAVNEDLAVRLTGVYEDSDSFRDYFYAKRSGLNPTLTYKLTEQTSLALSYEYFDDERLTDRGVPSDPRTNKPLQTRRSLYIGSPDNSISTVTVDAFSATLSHEFDNGATLINQTRYADYDKYYDNVFAGAYNPETDLVSISSYNSATARKNLINQTDLTFEIKTGSINHKLLTGVEYSEQDTDNRRLTGYFSDIGVGTSNTLVPLNNPVYNGVITYRAAGNDADNHSDAVAKAVYVQDQMELSEQWVAVMGVRYDQFSVDLYNNRTNVELSSDDDLLSPRAGLIYKPVTDVSVYVNYSKSYVPRAGEQLAGLSATTAALEPEAFVNRELGLKWDLNDNLALTTAVYKLERTNVAVTDPADPTALLLVDGQNVKGAEFELNGQFMTGWDYIFGYSHQDSEIEAPAASRGKVLAQVPRNKVSIWNKYQFNEMWGVGLGFVAQSDSYIATDNLVTLPGFGRIDAAIFVNPADKLRLQLNVENLTDKRYSASAHNNNNIMPGSPVNARLSMSYKF</sequence>
<feature type="chain" id="PRO_5023150879" evidence="16">
    <location>
        <begin position="26"/>
        <end position="697"/>
    </location>
</feature>
<evidence type="ECO:0000256" key="16">
    <source>
        <dbReference type="SAM" id="SignalP"/>
    </source>
</evidence>
<dbReference type="SUPFAM" id="SSF56935">
    <property type="entry name" value="Porins"/>
    <property type="match status" value="1"/>
</dbReference>
<evidence type="ECO:0000256" key="8">
    <source>
        <dbReference type="ARBA" id="ARBA00023004"/>
    </source>
</evidence>
<dbReference type="InterPro" id="IPR000531">
    <property type="entry name" value="Beta-barrel_TonB"/>
</dbReference>
<organism evidence="19 20">
    <name type="scientific">Rheinheimera tangshanensis</name>
    <dbReference type="NCBI Taxonomy" id="400153"/>
    <lineage>
        <taxon>Bacteria</taxon>
        <taxon>Pseudomonadati</taxon>
        <taxon>Pseudomonadota</taxon>
        <taxon>Gammaproteobacteria</taxon>
        <taxon>Chromatiales</taxon>
        <taxon>Chromatiaceae</taxon>
        <taxon>Rheinheimera</taxon>
    </lineage>
</organism>
<keyword evidence="13 14" id="KW-0998">Cell outer membrane</keyword>
<dbReference type="InterPro" id="IPR037066">
    <property type="entry name" value="Plug_dom_sf"/>
</dbReference>
<feature type="signal peptide" evidence="16">
    <location>
        <begin position="1"/>
        <end position="25"/>
    </location>
</feature>
<dbReference type="Pfam" id="PF00593">
    <property type="entry name" value="TonB_dep_Rec_b-barrel"/>
    <property type="match status" value="1"/>
</dbReference>
<dbReference type="Pfam" id="PF07715">
    <property type="entry name" value="Plug"/>
    <property type="match status" value="1"/>
</dbReference>
<proteinExistence type="inferred from homology"/>
<keyword evidence="20" id="KW-1185">Reference proteome</keyword>
<evidence type="ECO:0000256" key="2">
    <source>
        <dbReference type="ARBA" id="ARBA00009810"/>
    </source>
</evidence>
<dbReference type="GO" id="GO:0015891">
    <property type="term" value="P:siderophore transport"/>
    <property type="evidence" value="ECO:0007669"/>
    <property type="project" value="InterPro"/>
</dbReference>
<dbReference type="EMBL" id="VRLR01000010">
    <property type="protein sequence ID" value="TXK79557.1"/>
    <property type="molecule type" value="Genomic_DNA"/>
</dbReference>
<keyword evidence="3 14" id="KW-0813">Transport</keyword>
<evidence type="ECO:0000313" key="19">
    <source>
        <dbReference type="EMBL" id="TXK79557.1"/>
    </source>
</evidence>
<dbReference type="InterPro" id="IPR012910">
    <property type="entry name" value="Plug_dom"/>
</dbReference>
<evidence type="ECO:0000256" key="5">
    <source>
        <dbReference type="ARBA" id="ARBA00022496"/>
    </source>
</evidence>
<dbReference type="CDD" id="cd01347">
    <property type="entry name" value="ligand_gated_channel"/>
    <property type="match status" value="1"/>
</dbReference>
<feature type="domain" description="TonB-dependent receptor plug" evidence="18">
    <location>
        <begin position="57"/>
        <end position="153"/>
    </location>
</feature>
<dbReference type="PROSITE" id="PS52016">
    <property type="entry name" value="TONB_DEPENDENT_REC_3"/>
    <property type="match status" value="1"/>
</dbReference>
<dbReference type="NCBIfam" id="TIGR01783">
    <property type="entry name" value="TonB-siderophor"/>
    <property type="match status" value="1"/>
</dbReference>
<keyword evidence="6 14" id="KW-0812">Transmembrane</keyword>
<dbReference type="GO" id="GO:0009279">
    <property type="term" value="C:cell outer membrane"/>
    <property type="evidence" value="ECO:0007669"/>
    <property type="project" value="UniProtKB-SubCell"/>
</dbReference>
<evidence type="ECO:0000256" key="15">
    <source>
        <dbReference type="RuleBase" id="RU003357"/>
    </source>
</evidence>
<evidence type="ECO:0000256" key="13">
    <source>
        <dbReference type="ARBA" id="ARBA00023237"/>
    </source>
</evidence>
<dbReference type="RefSeq" id="WP_147904947.1">
    <property type="nucleotide sequence ID" value="NZ_BAAAGC010000002.1"/>
</dbReference>
<dbReference type="FunFam" id="2.170.130.10:FF:000001">
    <property type="entry name" value="Catecholate siderophore TonB-dependent receptor"/>
    <property type="match status" value="1"/>
</dbReference>